<feature type="transmembrane region" description="Helical" evidence="6">
    <location>
        <begin position="332"/>
        <end position="359"/>
    </location>
</feature>
<evidence type="ECO:0000256" key="1">
    <source>
        <dbReference type="ARBA" id="ARBA00004651"/>
    </source>
</evidence>
<evidence type="ECO:0000256" key="2">
    <source>
        <dbReference type="ARBA" id="ARBA00022475"/>
    </source>
</evidence>
<dbReference type="OrthoDB" id="1451596at2"/>
<feature type="transmembrane region" description="Helical" evidence="6">
    <location>
        <begin position="674"/>
        <end position="695"/>
    </location>
</feature>
<evidence type="ECO:0000313" key="10">
    <source>
        <dbReference type="Proteomes" id="UP000468388"/>
    </source>
</evidence>
<feature type="domain" description="ABC3 transporter permease C-terminal" evidence="7">
    <location>
        <begin position="674"/>
        <end position="786"/>
    </location>
</feature>
<evidence type="ECO:0000259" key="7">
    <source>
        <dbReference type="Pfam" id="PF02687"/>
    </source>
</evidence>
<keyword evidence="3 6" id="KW-0812">Transmembrane</keyword>
<dbReference type="InterPro" id="IPR003838">
    <property type="entry name" value="ABC3_permease_C"/>
</dbReference>
<reference evidence="9 10" key="1">
    <citation type="submission" date="2019-12" db="EMBL/GenBank/DDBJ databases">
        <title>The draft genomic sequence of strain Chitinophaga oryziterrae JCM 16595.</title>
        <authorList>
            <person name="Zhang X."/>
        </authorList>
    </citation>
    <scope>NUCLEOTIDE SEQUENCE [LARGE SCALE GENOMIC DNA]</scope>
    <source>
        <strain evidence="9 10">JCM 16595</strain>
    </source>
</reference>
<dbReference type="InterPro" id="IPR025857">
    <property type="entry name" value="MacB_PCD"/>
</dbReference>
<feature type="domain" description="ABC3 transporter permease C-terminal" evidence="7">
    <location>
        <begin position="291"/>
        <end position="406"/>
    </location>
</feature>
<keyword evidence="4 6" id="KW-1133">Transmembrane helix</keyword>
<dbReference type="AlphaFoldDB" id="A0A6N8JLT0"/>
<dbReference type="InterPro" id="IPR050250">
    <property type="entry name" value="Macrolide_Exporter_MacB"/>
</dbReference>
<evidence type="ECO:0000256" key="3">
    <source>
        <dbReference type="ARBA" id="ARBA00022692"/>
    </source>
</evidence>
<comment type="subcellular location">
    <subcellularLocation>
        <location evidence="1">Cell membrane</location>
        <topology evidence="1">Multi-pass membrane protein</topology>
    </subcellularLocation>
</comment>
<name>A0A6N8JLT0_9BACT</name>
<proteinExistence type="predicted"/>
<dbReference type="Proteomes" id="UP000468388">
    <property type="component" value="Unassembled WGS sequence"/>
</dbReference>
<dbReference type="PROSITE" id="PS51257">
    <property type="entry name" value="PROKAR_LIPOPROTEIN"/>
    <property type="match status" value="1"/>
</dbReference>
<accession>A0A6N8JLT0</accession>
<keyword evidence="10" id="KW-1185">Reference proteome</keyword>
<feature type="transmembrane region" description="Helical" evidence="6">
    <location>
        <begin position="379"/>
        <end position="409"/>
    </location>
</feature>
<feature type="domain" description="MacB-like periplasmic core" evidence="8">
    <location>
        <begin position="20"/>
        <end position="242"/>
    </location>
</feature>
<dbReference type="RefSeq" id="WP_157303993.1">
    <property type="nucleotide sequence ID" value="NZ_BAAAZB010000030.1"/>
</dbReference>
<evidence type="ECO:0000256" key="5">
    <source>
        <dbReference type="ARBA" id="ARBA00023136"/>
    </source>
</evidence>
<dbReference type="GO" id="GO:0022857">
    <property type="term" value="F:transmembrane transporter activity"/>
    <property type="evidence" value="ECO:0007669"/>
    <property type="project" value="TreeGrafter"/>
</dbReference>
<feature type="transmembrane region" description="Helical" evidence="6">
    <location>
        <begin position="722"/>
        <end position="741"/>
    </location>
</feature>
<evidence type="ECO:0000259" key="8">
    <source>
        <dbReference type="Pfam" id="PF12704"/>
    </source>
</evidence>
<dbReference type="Pfam" id="PF02687">
    <property type="entry name" value="FtsX"/>
    <property type="match status" value="2"/>
</dbReference>
<feature type="transmembrane region" description="Helical" evidence="6">
    <location>
        <begin position="430"/>
        <end position="450"/>
    </location>
</feature>
<feature type="transmembrane region" description="Helical" evidence="6">
    <location>
        <begin position="21"/>
        <end position="41"/>
    </location>
</feature>
<keyword evidence="5 6" id="KW-0472">Membrane</keyword>
<keyword evidence="2" id="KW-1003">Cell membrane</keyword>
<dbReference type="GO" id="GO:0005886">
    <property type="term" value="C:plasma membrane"/>
    <property type="evidence" value="ECO:0007669"/>
    <property type="project" value="UniProtKB-SubCell"/>
</dbReference>
<organism evidence="9 10">
    <name type="scientific">Chitinophaga oryziterrae</name>
    <dbReference type="NCBI Taxonomy" id="1031224"/>
    <lineage>
        <taxon>Bacteria</taxon>
        <taxon>Pseudomonadati</taxon>
        <taxon>Bacteroidota</taxon>
        <taxon>Chitinophagia</taxon>
        <taxon>Chitinophagales</taxon>
        <taxon>Chitinophagaceae</taxon>
        <taxon>Chitinophaga</taxon>
    </lineage>
</organism>
<comment type="caution">
    <text evidence="9">The sequence shown here is derived from an EMBL/GenBank/DDBJ whole genome shotgun (WGS) entry which is preliminary data.</text>
</comment>
<dbReference type="EMBL" id="WRXO01000020">
    <property type="protein sequence ID" value="MVT45208.1"/>
    <property type="molecule type" value="Genomic_DNA"/>
</dbReference>
<dbReference type="PANTHER" id="PTHR30572:SF18">
    <property type="entry name" value="ABC-TYPE MACROLIDE FAMILY EXPORT SYSTEM PERMEASE COMPONENT 2"/>
    <property type="match status" value="1"/>
</dbReference>
<dbReference type="Pfam" id="PF12704">
    <property type="entry name" value="MacB_PCD"/>
    <property type="match status" value="1"/>
</dbReference>
<protein>
    <submittedName>
        <fullName evidence="9">FtsX-like permease family protein</fullName>
    </submittedName>
</protein>
<evidence type="ECO:0000256" key="6">
    <source>
        <dbReference type="SAM" id="Phobius"/>
    </source>
</evidence>
<sequence length="793" mass="90169">MLYNYLKIALRNLKRKRAYTLINIVGLALGFACAILIFSFVKYHLSFDTFHSKKDRIYRIVTEDHMEKVFYYPGTPPPVGKAFRNDYTFSEKVSRVYIMQPRLISLPFSAENHKFLEDQGVAFAEPGFFDIMDFPLIKGDKKNLLTEPNTALVTERIAKKYFGDANPIGKIIRIENKQDFRITGILADLPQNTDRRQEIYVPFSNLKEYNSWAAGDDGWDGVSSNFQCFVLLKPGISPSLVNKVFPAFSRKYYDGDYELEWQYRLQPLSDIHFNPDFEGKMSRRNLWALSLIGIFLIITAAVNFINLATAQALNRAREVGIRKALGGQRGQLFWQFIIETTIINVIAMLLAFVLIRLTLPFLSVLLDIPVDNHFFRDSYLLLFLPLLLVLVIFLSGAYPGLVMAGFQPVRALKGQLSQKHVGGFSLRRGLVIIQFVISQLLIIGTLIIVYQMHYVNQINMGFQKDAIIMVRVPSNAKSKISTLRSELSRLPAVEKFSFCNQPPPGYGGGREMVYDTRRRRENYDVVLKWGDEQYLSTFGLQLLAGRNLYPSDTTREYLVNETLVKKLGVRNEDVIGKNAKLDDVNGTIVGLIKDFHNESLHNSIAPLAIASRTRSYEFCAVKINTVGLQATISALQKVWAQVYPDNVFQSEFLDERIAQFYKQDQRIQQIIQTFTAVAIFIACLGLYGLVSFMAARKTKEVGVRKVLGASIHSILWLFGKEFIRLLLIAFVIAAPLSWYIMNKWLESFAYRISPGIEIFILAIFITLSITGLTVGYTSVKAALMNPVKSLRSE</sequence>
<feature type="transmembrane region" description="Helical" evidence="6">
    <location>
        <begin position="286"/>
        <end position="308"/>
    </location>
</feature>
<feature type="transmembrane region" description="Helical" evidence="6">
    <location>
        <begin position="756"/>
        <end position="779"/>
    </location>
</feature>
<gene>
    <name evidence="9" type="ORF">GO495_31760</name>
</gene>
<evidence type="ECO:0000256" key="4">
    <source>
        <dbReference type="ARBA" id="ARBA00022989"/>
    </source>
</evidence>
<dbReference type="PANTHER" id="PTHR30572">
    <property type="entry name" value="MEMBRANE COMPONENT OF TRANSPORTER-RELATED"/>
    <property type="match status" value="1"/>
</dbReference>
<evidence type="ECO:0000313" key="9">
    <source>
        <dbReference type="EMBL" id="MVT45208.1"/>
    </source>
</evidence>